<evidence type="ECO:0000259" key="5">
    <source>
        <dbReference type="Pfam" id="PF00149"/>
    </source>
</evidence>
<dbReference type="InterPro" id="IPR004593">
    <property type="entry name" value="SbcD"/>
</dbReference>
<sequence length="379" mass="41015">MRILHTADLHLGRQFVGLALDEDHAAVLDQIIDVVGTQSVDVLVIAGDVFDRAAPSETAVRQFNRFLQRVTRETAAAVVMIAGNHDSGDRIGSMAVMPDISRALIRGPVEADERPLLVKDEHGLVAFSALPFSYEHAARACFGNTALETPEHVLSAQVAAARRNVPEGARWVITAHAFVAGGTSGETERPLAKVGGIETVSHEIFDGAAYVALGHLHRPQSVGLPHIRYSGSPLAFGFDEAGAQKSMVLVDLRADRADTTLIPFTPVRGVRVLKGRHAELLLADSSTDIVKAVLTDEAPVIDAMKRLREVFPNACALVYERDERQLKRAGTFTRPVAAAEPIDVVGGFLQLVRDEPMSDREREIVIARLQDLGQKEDAA</sequence>
<dbReference type="AlphaFoldDB" id="A0A9E6RCA4"/>
<reference evidence="6" key="1">
    <citation type="submission" date="2021-08" db="EMBL/GenBank/DDBJ databases">
        <authorList>
            <person name="Zhang H."/>
            <person name="Xu M."/>
            <person name="Yu Z."/>
            <person name="Yang L."/>
            <person name="Cai Y."/>
        </authorList>
    </citation>
    <scope>NUCLEOTIDE SEQUENCE</scope>
    <source>
        <strain evidence="6">CHL1</strain>
    </source>
</reference>
<comment type="similarity">
    <text evidence="4">Belongs to the SbcD family.</text>
</comment>
<dbReference type="GO" id="GO:0006260">
    <property type="term" value="P:DNA replication"/>
    <property type="evidence" value="ECO:0007669"/>
    <property type="project" value="UniProtKB-KW"/>
</dbReference>
<keyword evidence="4" id="KW-0255">Endonuclease</keyword>
<dbReference type="KEGG" id="cmet:K6K41_02850"/>
<dbReference type="Gene3D" id="3.60.21.10">
    <property type="match status" value="1"/>
</dbReference>
<evidence type="ECO:0000256" key="3">
    <source>
        <dbReference type="ARBA" id="ARBA00022839"/>
    </source>
</evidence>
<evidence type="ECO:0000256" key="2">
    <source>
        <dbReference type="ARBA" id="ARBA00022801"/>
    </source>
</evidence>
<comment type="function">
    <text evidence="4">SbcCD cleaves DNA hairpin structures. These structures can inhibit DNA replication and are intermediates in certain DNA recombination reactions. The complex acts as a 3'-&gt;5' double strand exonuclease that can open hairpins. It also has a 5' single-strand endonuclease activity.</text>
</comment>
<dbReference type="RefSeq" id="WP_261403843.1">
    <property type="nucleotide sequence ID" value="NZ_CP081869.1"/>
</dbReference>
<dbReference type="InterPro" id="IPR041796">
    <property type="entry name" value="Mre11_N"/>
</dbReference>
<gene>
    <name evidence="4" type="primary">sbcD</name>
    <name evidence="6" type="ORF">K6K41_02850</name>
</gene>
<dbReference type="EMBL" id="CP081869">
    <property type="protein sequence ID" value="QZO00669.1"/>
    <property type="molecule type" value="Genomic_DNA"/>
</dbReference>
<evidence type="ECO:0000256" key="1">
    <source>
        <dbReference type="ARBA" id="ARBA00022722"/>
    </source>
</evidence>
<evidence type="ECO:0000313" key="6">
    <source>
        <dbReference type="EMBL" id="QZO00669.1"/>
    </source>
</evidence>
<dbReference type="CDD" id="cd00840">
    <property type="entry name" value="MPP_Mre11_N"/>
    <property type="match status" value="1"/>
</dbReference>
<keyword evidence="4" id="KW-0233">DNA recombination</keyword>
<dbReference type="SUPFAM" id="SSF56300">
    <property type="entry name" value="Metallo-dependent phosphatases"/>
    <property type="match status" value="1"/>
</dbReference>
<dbReference type="GO" id="GO:0004519">
    <property type="term" value="F:endonuclease activity"/>
    <property type="evidence" value="ECO:0007669"/>
    <property type="project" value="UniProtKB-KW"/>
</dbReference>
<accession>A0A9E6RCA4</accession>
<dbReference type="GO" id="GO:0006310">
    <property type="term" value="P:DNA recombination"/>
    <property type="evidence" value="ECO:0007669"/>
    <property type="project" value="UniProtKB-KW"/>
</dbReference>
<dbReference type="InterPro" id="IPR050535">
    <property type="entry name" value="DNA_Repair-Maintenance_Comp"/>
</dbReference>
<keyword evidence="2 4" id="KW-0378">Hydrolase</keyword>
<protein>
    <recommendedName>
        <fullName evidence="4">Nuclease SbcCD subunit D</fullName>
    </recommendedName>
</protein>
<keyword evidence="1 4" id="KW-0540">Nuclease</keyword>
<feature type="domain" description="Calcineurin-like phosphoesterase" evidence="5">
    <location>
        <begin position="1"/>
        <end position="92"/>
    </location>
</feature>
<dbReference type="Proteomes" id="UP000825701">
    <property type="component" value="Chromosome"/>
</dbReference>
<dbReference type="PANTHER" id="PTHR30337:SF0">
    <property type="entry name" value="NUCLEASE SBCCD SUBUNIT D"/>
    <property type="match status" value="1"/>
</dbReference>
<organism evidence="6 7">
    <name type="scientific">Chenggangzhangella methanolivorans</name>
    <dbReference type="NCBI Taxonomy" id="1437009"/>
    <lineage>
        <taxon>Bacteria</taxon>
        <taxon>Pseudomonadati</taxon>
        <taxon>Pseudomonadota</taxon>
        <taxon>Alphaproteobacteria</taxon>
        <taxon>Hyphomicrobiales</taxon>
        <taxon>Methylopilaceae</taxon>
        <taxon>Chenggangzhangella</taxon>
    </lineage>
</organism>
<evidence type="ECO:0000256" key="4">
    <source>
        <dbReference type="RuleBase" id="RU363069"/>
    </source>
</evidence>
<dbReference type="PANTHER" id="PTHR30337">
    <property type="entry name" value="COMPONENT OF ATP-DEPENDENT DSDNA EXONUCLEASE"/>
    <property type="match status" value="1"/>
</dbReference>
<keyword evidence="7" id="KW-1185">Reference proteome</keyword>
<keyword evidence="4" id="KW-0235">DNA replication</keyword>
<evidence type="ECO:0000313" key="7">
    <source>
        <dbReference type="Proteomes" id="UP000825701"/>
    </source>
</evidence>
<comment type="subunit">
    <text evidence="4">Heterodimer of SbcC and SbcD.</text>
</comment>
<dbReference type="Pfam" id="PF00149">
    <property type="entry name" value="Metallophos"/>
    <property type="match status" value="1"/>
</dbReference>
<keyword evidence="3 4" id="KW-0269">Exonuclease</keyword>
<dbReference type="InterPro" id="IPR004843">
    <property type="entry name" value="Calcineurin-like_PHP"/>
</dbReference>
<proteinExistence type="inferred from homology"/>
<dbReference type="GO" id="GO:0008408">
    <property type="term" value="F:3'-5' exonuclease activity"/>
    <property type="evidence" value="ECO:0007669"/>
    <property type="project" value="InterPro"/>
</dbReference>
<name>A0A9E6RCA4_9HYPH</name>
<dbReference type="InterPro" id="IPR029052">
    <property type="entry name" value="Metallo-depent_PP-like"/>
</dbReference>
<dbReference type="NCBIfam" id="TIGR00619">
    <property type="entry name" value="sbcd"/>
    <property type="match status" value="1"/>
</dbReference>